<evidence type="ECO:0000313" key="5">
    <source>
        <dbReference type="Proteomes" id="UP000198711"/>
    </source>
</evidence>
<evidence type="ECO:0000256" key="2">
    <source>
        <dbReference type="ARBA" id="ARBA00023315"/>
    </source>
</evidence>
<name>A0A8X8IE96_9BACT</name>
<sequence length="141" mass="16484">MPVRKAVSADCDAIEDLLDQLDYPHTGGFLKEKMEMIFQNPLVSLLVYEKDGKVVAFMVLEFLVQLGLKGDIARIGYFSVDNNFRSKGVGREMEQYAEELARERKCDRIEVHCHERRNDAHRFYYRQGYTESPKYLIKLLD</sequence>
<organism evidence="4 5">
    <name type="scientific">Hydrobacter penzbergensis</name>
    <dbReference type="NCBI Taxonomy" id="1235997"/>
    <lineage>
        <taxon>Bacteria</taxon>
        <taxon>Pseudomonadati</taxon>
        <taxon>Bacteroidota</taxon>
        <taxon>Chitinophagia</taxon>
        <taxon>Chitinophagales</taxon>
        <taxon>Chitinophagaceae</taxon>
        <taxon>Hydrobacter</taxon>
    </lineage>
</organism>
<proteinExistence type="predicted"/>
<feature type="domain" description="N-acetyltransferase" evidence="3">
    <location>
        <begin position="1"/>
        <end position="141"/>
    </location>
</feature>
<dbReference type="PANTHER" id="PTHR43877">
    <property type="entry name" value="AMINOALKYLPHOSPHONATE N-ACETYLTRANSFERASE-RELATED-RELATED"/>
    <property type="match status" value="1"/>
</dbReference>
<dbReference type="PANTHER" id="PTHR43877:SF2">
    <property type="entry name" value="AMINOALKYLPHOSPHONATE N-ACETYLTRANSFERASE-RELATED"/>
    <property type="match status" value="1"/>
</dbReference>
<dbReference type="AlphaFoldDB" id="A0A8X8IE96"/>
<dbReference type="RefSeq" id="WP_092725252.1">
    <property type="nucleotide sequence ID" value="NZ_FNNO01000012.1"/>
</dbReference>
<keyword evidence="2" id="KW-0012">Acyltransferase</keyword>
<dbReference type="InterPro" id="IPR000182">
    <property type="entry name" value="GNAT_dom"/>
</dbReference>
<dbReference type="Gene3D" id="3.40.630.30">
    <property type="match status" value="1"/>
</dbReference>
<dbReference type="EMBL" id="FNNO01000012">
    <property type="protein sequence ID" value="SDX28748.1"/>
    <property type="molecule type" value="Genomic_DNA"/>
</dbReference>
<gene>
    <name evidence="4" type="ORF">SAMN05444410_11298</name>
</gene>
<dbReference type="InterPro" id="IPR016181">
    <property type="entry name" value="Acyl_CoA_acyltransferase"/>
</dbReference>
<protein>
    <submittedName>
        <fullName evidence="4">Acetyltransferase (GNAT) family protein</fullName>
    </submittedName>
</protein>
<dbReference type="SUPFAM" id="SSF55729">
    <property type="entry name" value="Acyl-CoA N-acyltransferases (Nat)"/>
    <property type="match status" value="1"/>
</dbReference>
<dbReference type="GO" id="GO:0016747">
    <property type="term" value="F:acyltransferase activity, transferring groups other than amino-acyl groups"/>
    <property type="evidence" value="ECO:0007669"/>
    <property type="project" value="InterPro"/>
</dbReference>
<evidence type="ECO:0000313" key="4">
    <source>
        <dbReference type="EMBL" id="SDX28748.1"/>
    </source>
</evidence>
<dbReference type="Proteomes" id="UP000198711">
    <property type="component" value="Unassembled WGS sequence"/>
</dbReference>
<comment type="caution">
    <text evidence="4">The sequence shown here is derived from an EMBL/GenBank/DDBJ whole genome shotgun (WGS) entry which is preliminary data.</text>
</comment>
<dbReference type="Pfam" id="PF00583">
    <property type="entry name" value="Acetyltransf_1"/>
    <property type="match status" value="1"/>
</dbReference>
<keyword evidence="5" id="KW-1185">Reference proteome</keyword>
<evidence type="ECO:0000256" key="1">
    <source>
        <dbReference type="ARBA" id="ARBA00022679"/>
    </source>
</evidence>
<dbReference type="InterPro" id="IPR050832">
    <property type="entry name" value="Bact_Acetyltransf"/>
</dbReference>
<dbReference type="PROSITE" id="PS51186">
    <property type="entry name" value="GNAT"/>
    <property type="match status" value="1"/>
</dbReference>
<keyword evidence="1" id="KW-0808">Transferase</keyword>
<reference evidence="4 5" key="1">
    <citation type="submission" date="2016-10" db="EMBL/GenBank/DDBJ databases">
        <authorList>
            <person name="Varghese N."/>
            <person name="Submissions S."/>
        </authorList>
    </citation>
    <scope>NUCLEOTIDE SEQUENCE [LARGE SCALE GENOMIC DNA]</scope>
    <source>
        <strain evidence="4 5">DSM 25353</strain>
    </source>
</reference>
<dbReference type="CDD" id="cd04301">
    <property type="entry name" value="NAT_SF"/>
    <property type="match status" value="1"/>
</dbReference>
<evidence type="ECO:0000259" key="3">
    <source>
        <dbReference type="PROSITE" id="PS51186"/>
    </source>
</evidence>
<accession>A0A8X8IE96</accession>